<evidence type="ECO:0000256" key="1">
    <source>
        <dbReference type="SAM" id="MobiDB-lite"/>
    </source>
</evidence>
<dbReference type="GO" id="GO:0016301">
    <property type="term" value="F:kinase activity"/>
    <property type="evidence" value="ECO:0007669"/>
    <property type="project" value="UniProtKB-KW"/>
</dbReference>
<feature type="compositionally biased region" description="Basic and acidic residues" evidence="1">
    <location>
        <begin position="83"/>
        <end position="104"/>
    </location>
</feature>
<feature type="region of interest" description="Disordered" evidence="1">
    <location>
        <begin position="1"/>
        <end position="202"/>
    </location>
</feature>
<feature type="compositionally biased region" description="Basic and acidic residues" evidence="1">
    <location>
        <begin position="22"/>
        <end position="53"/>
    </location>
</feature>
<keyword evidence="2" id="KW-0418">Kinase</keyword>
<dbReference type="OrthoDB" id="122279at2759"/>
<organism evidence="2 3">
    <name type="scientific">Musa troglodytarum</name>
    <name type="common">fe'i banana</name>
    <dbReference type="NCBI Taxonomy" id="320322"/>
    <lineage>
        <taxon>Eukaryota</taxon>
        <taxon>Viridiplantae</taxon>
        <taxon>Streptophyta</taxon>
        <taxon>Embryophyta</taxon>
        <taxon>Tracheophyta</taxon>
        <taxon>Spermatophyta</taxon>
        <taxon>Magnoliopsida</taxon>
        <taxon>Liliopsida</taxon>
        <taxon>Zingiberales</taxon>
        <taxon>Musaceae</taxon>
        <taxon>Musa</taxon>
    </lineage>
</organism>
<accession>A0A9E7G3D9</accession>
<dbReference type="Proteomes" id="UP001055439">
    <property type="component" value="Chromosome 5"/>
</dbReference>
<dbReference type="AlphaFoldDB" id="A0A9E7G3D9"/>
<evidence type="ECO:0000313" key="3">
    <source>
        <dbReference type="Proteomes" id="UP001055439"/>
    </source>
</evidence>
<evidence type="ECO:0000313" key="2">
    <source>
        <dbReference type="EMBL" id="URE04398.1"/>
    </source>
</evidence>
<name>A0A9E7G3D9_9LILI</name>
<protein>
    <submittedName>
        <fullName evidence="2">Receptor-like protein kinase</fullName>
    </submittedName>
</protein>
<reference evidence="2" key="1">
    <citation type="submission" date="2022-05" db="EMBL/GenBank/DDBJ databases">
        <title>The Musa troglodytarum L. genome provides insights into the mechanism of non-climacteric behaviour and enrichment of carotenoids.</title>
        <authorList>
            <person name="Wang J."/>
        </authorList>
    </citation>
    <scope>NUCLEOTIDE SEQUENCE</scope>
    <source>
        <tissue evidence="2">Leaf</tissue>
    </source>
</reference>
<sequence>MAAEEDHHTGRRQRAGLPALRGEARHLSQGHQIHEHLVGRGDEGASGRLRTGEAEQGGAVAPHHPGRGNPRLPRAGVRPLRAAHREERRLQLRRAGAGDHERPARPGHVRGVQPGARHGLGVDADQGRASGGGAGRGADEERRRRQLQPQGDHGEVCAGGRALRARHGGAPADDDGGAEDAGRGHRAAGDTRPADAASPRPWLRLRGRKHLHRFTCSQRPSSQHWRRAQVTPPCLSDSELEHIVSPFKGGKEGEEWLSLAGGSSHVNPVTETCLLYHRSDFELLNVFIYQL</sequence>
<keyword evidence="2" id="KW-0808">Transferase</keyword>
<keyword evidence="3" id="KW-1185">Reference proteome</keyword>
<feature type="compositionally biased region" description="Basic and acidic residues" evidence="1">
    <location>
        <begin position="180"/>
        <end position="193"/>
    </location>
</feature>
<proteinExistence type="predicted"/>
<dbReference type="EMBL" id="CP097507">
    <property type="protein sequence ID" value="URE04398.1"/>
    <property type="molecule type" value="Genomic_DNA"/>
</dbReference>
<gene>
    <name evidence="2" type="ORF">MUK42_18980</name>
</gene>
<keyword evidence="2" id="KW-0675">Receptor</keyword>